<dbReference type="InterPro" id="IPR036873">
    <property type="entry name" value="Rhodanese-like_dom_sf"/>
</dbReference>
<feature type="domain" description="Rhodanese" evidence="2">
    <location>
        <begin position="34"/>
        <end position="116"/>
    </location>
</feature>
<dbReference type="Gene3D" id="3.40.250.10">
    <property type="entry name" value="Rhodanese-like domain"/>
    <property type="match status" value="1"/>
</dbReference>
<dbReference type="STRING" id="1433287.X808_6880"/>
<gene>
    <name evidence="3" type="ORF">X808_6880</name>
</gene>
<dbReference type="PROSITE" id="PS50206">
    <property type="entry name" value="RHODANESE_3"/>
    <property type="match status" value="1"/>
</dbReference>
<proteinExistence type="predicted"/>
<feature type="chain" id="PRO_5004793894" evidence="1">
    <location>
        <begin position="24"/>
        <end position="120"/>
    </location>
</feature>
<sequence length="120" mass="13309">MIEMKKWIWMLGLACAFPLNLSAEQTSAPQIQAAKAEGIWIDVRSAEEFQQGHLSGALNISQTEIAKQISQVTVDKTQPIHLYCRSGQRAEVALNELKKLGYSNVVNHGGYNELIKQGVK</sequence>
<dbReference type="SUPFAM" id="SSF52821">
    <property type="entry name" value="Rhodanese/Cell cycle control phosphatase"/>
    <property type="match status" value="1"/>
</dbReference>
<name>W0Q9M6_9PAST</name>
<protein>
    <submittedName>
        <fullName evidence="3">Periplasmic protein</fullName>
    </submittedName>
</protein>
<dbReference type="PANTHER" id="PTHR43031">
    <property type="entry name" value="FAD-DEPENDENT OXIDOREDUCTASE"/>
    <property type="match status" value="1"/>
</dbReference>
<dbReference type="PATRIC" id="fig|1433287.3.peg.686"/>
<dbReference type="CDD" id="cd00158">
    <property type="entry name" value="RHOD"/>
    <property type="match status" value="1"/>
</dbReference>
<accession>W0Q9M6</accession>
<dbReference type="PANTHER" id="PTHR43031:SF18">
    <property type="entry name" value="RHODANESE-RELATED SULFURTRANSFERASES"/>
    <property type="match status" value="1"/>
</dbReference>
<evidence type="ECO:0000313" key="3">
    <source>
        <dbReference type="EMBL" id="AHG75211.1"/>
    </source>
</evidence>
<dbReference type="InterPro" id="IPR050229">
    <property type="entry name" value="GlpE_sulfurtransferase"/>
</dbReference>
<dbReference type="Proteomes" id="UP000066995">
    <property type="component" value="Chromosome"/>
</dbReference>
<evidence type="ECO:0000313" key="4">
    <source>
        <dbReference type="Proteomes" id="UP000066995"/>
    </source>
</evidence>
<dbReference type="InterPro" id="IPR001763">
    <property type="entry name" value="Rhodanese-like_dom"/>
</dbReference>
<feature type="signal peptide" evidence="1">
    <location>
        <begin position="1"/>
        <end position="23"/>
    </location>
</feature>
<dbReference type="Pfam" id="PF00581">
    <property type="entry name" value="Rhodanese"/>
    <property type="match status" value="1"/>
</dbReference>
<dbReference type="AlphaFoldDB" id="W0Q9M6"/>
<organism evidence="3 4">
    <name type="scientific">Mannheimia varigena USDA-ARS-USMARC-1296</name>
    <dbReference type="NCBI Taxonomy" id="1433287"/>
    <lineage>
        <taxon>Bacteria</taxon>
        <taxon>Pseudomonadati</taxon>
        <taxon>Pseudomonadota</taxon>
        <taxon>Gammaproteobacteria</taxon>
        <taxon>Pasteurellales</taxon>
        <taxon>Pasteurellaceae</taxon>
        <taxon>Mannheimia</taxon>
    </lineage>
</organism>
<evidence type="ECO:0000259" key="2">
    <source>
        <dbReference type="PROSITE" id="PS50206"/>
    </source>
</evidence>
<dbReference type="EMBL" id="CP006943">
    <property type="protein sequence ID" value="AHG75211.1"/>
    <property type="molecule type" value="Genomic_DNA"/>
</dbReference>
<keyword evidence="1" id="KW-0732">Signal</keyword>
<evidence type="ECO:0000256" key="1">
    <source>
        <dbReference type="SAM" id="SignalP"/>
    </source>
</evidence>
<reference evidence="3 4" key="1">
    <citation type="submission" date="2013-12" db="EMBL/GenBank/DDBJ databases">
        <title>Annotation of the Mannheimia varigena USDA-ARS-USMARC-1296 complete genome.</title>
        <authorList>
            <person name="Harhay G.P."/>
            <person name="Clawson M.L."/>
            <person name="Murray R.W."/>
            <person name="Lubbers B.V."/>
            <person name="Heaton M.P."/>
            <person name="Chitko-Mckown C.G."/>
            <person name="Harhay D.M."/>
            <person name="Smith T.P.L."/>
        </authorList>
    </citation>
    <scope>NUCLEOTIDE SEQUENCE [LARGE SCALE GENOMIC DNA]</scope>
    <source>
        <strain evidence="3 4">USDA-ARS-USMARC-1296</strain>
    </source>
</reference>
<dbReference type="eggNOG" id="COG0607">
    <property type="taxonomic scope" value="Bacteria"/>
</dbReference>
<keyword evidence="4" id="KW-1185">Reference proteome</keyword>
<dbReference type="KEGG" id="mvi:X808_6880"/>
<dbReference type="HOGENOM" id="CLU_089574_1_1_6"/>
<dbReference type="SMART" id="SM00450">
    <property type="entry name" value="RHOD"/>
    <property type="match status" value="1"/>
</dbReference>